<gene>
    <name evidence="3" type="ORF">EV420DRAFT_1641622</name>
</gene>
<proteinExistence type="predicted"/>
<accession>A0AA39KFK1</accession>
<feature type="transmembrane region" description="Helical" evidence="2">
    <location>
        <begin position="74"/>
        <end position="94"/>
    </location>
</feature>
<comment type="caution">
    <text evidence="3">The sequence shown here is derived from an EMBL/GenBank/DDBJ whole genome shotgun (WGS) entry which is preliminary data.</text>
</comment>
<keyword evidence="2" id="KW-0812">Transmembrane</keyword>
<evidence type="ECO:0000256" key="2">
    <source>
        <dbReference type="SAM" id="Phobius"/>
    </source>
</evidence>
<dbReference type="Proteomes" id="UP001175211">
    <property type="component" value="Unassembled WGS sequence"/>
</dbReference>
<protein>
    <submittedName>
        <fullName evidence="3">Uncharacterized protein</fullName>
    </submittedName>
</protein>
<evidence type="ECO:0000313" key="4">
    <source>
        <dbReference type="Proteomes" id="UP001175211"/>
    </source>
</evidence>
<keyword evidence="2" id="KW-1133">Transmembrane helix</keyword>
<dbReference type="GeneID" id="85360811"/>
<dbReference type="RefSeq" id="XP_060332400.1">
    <property type="nucleotide sequence ID" value="XM_060477263.1"/>
</dbReference>
<name>A0AA39KFK1_ARMTA</name>
<feature type="region of interest" description="Disordered" evidence="1">
    <location>
        <begin position="1"/>
        <end position="40"/>
    </location>
</feature>
<dbReference type="AlphaFoldDB" id="A0AA39KFK1"/>
<evidence type="ECO:0000256" key="1">
    <source>
        <dbReference type="SAM" id="MobiDB-lite"/>
    </source>
</evidence>
<evidence type="ECO:0000313" key="3">
    <source>
        <dbReference type="EMBL" id="KAK0460274.1"/>
    </source>
</evidence>
<keyword evidence="2" id="KW-0472">Membrane</keyword>
<keyword evidence="4" id="KW-1185">Reference proteome</keyword>
<reference evidence="3" key="1">
    <citation type="submission" date="2023-06" db="EMBL/GenBank/DDBJ databases">
        <authorList>
            <consortium name="Lawrence Berkeley National Laboratory"/>
            <person name="Ahrendt S."/>
            <person name="Sahu N."/>
            <person name="Indic B."/>
            <person name="Wong-Bajracharya J."/>
            <person name="Merenyi Z."/>
            <person name="Ke H.-M."/>
            <person name="Monk M."/>
            <person name="Kocsube S."/>
            <person name="Drula E."/>
            <person name="Lipzen A."/>
            <person name="Balint B."/>
            <person name="Henrissat B."/>
            <person name="Andreopoulos B."/>
            <person name="Martin F.M."/>
            <person name="Harder C.B."/>
            <person name="Rigling D."/>
            <person name="Ford K.L."/>
            <person name="Foster G.D."/>
            <person name="Pangilinan J."/>
            <person name="Papanicolaou A."/>
            <person name="Barry K."/>
            <person name="LaButti K."/>
            <person name="Viragh M."/>
            <person name="Koriabine M."/>
            <person name="Yan M."/>
            <person name="Riley R."/>
            <person name="Champramary S."/>
            <person name="Plett K.L."/>
            <person name="Tsai I.J."/>
            <person name="Slot J."/>
            <person name="Sipos G."/>
            <person name="Plett J."/>
            <person name="Nagy L.G."/>
            <person name="Grigoriev I.V."/>
        </authorList>
    </citation>
    <scope>NUCLEOTIDE SEQUENCE</scope>
    <source>
        <strain evidence="3">CCBAS 213</strain>
    </source>
</reference>
<organism evidence="3 4">
    <name type="scientific">Armillaria tabescens</name>
    <name type="common">Ringless honey mushroom</name>
    <name type="synonym">Agaricus tabescens</name>
    <dbReference type="NCBI Taxonomy" id="1929756"/>
    <lineage>
        <taxon>Eukaryota</taxon>
        <taxon>Fungi</taxon>
        <taxon>Dikarya</taxon>
        <taxon>Basidiomycota</taxon>
        <taxon>Agaricomycotina</taxon>
        <taxon>Agaricomycetes</taxon>
        <taxon>Agaricomycetidae</taxon>
        <taxon>Agaricales</taxon>
        <taxon>Marasmiineae</taxon>
        <taxon>Physalacriaceae</taxon>
        <taxon>Desarmillaria</taxon>
    </lineage>
</organism>
<sequence length="140" mass="15341">MGQGPSSGPGHRSRGSWHAIDPTPNGEGESDSDSMGGSASNRKRFLHFESDLRSNWDTQAINPIRSLNASSTRLFIVGSSFGTIVLLVIVAAYMRGRRLRRLRIGAPCTDGEVVRDLEDQKIVQMADGQDEDVPPYFSIH</sequence>
<dbReference type="EMBL" id="JAUEPS010000013">
    <property type="protein sequence ID" value="KAK0460274.1"/>
    <property type="molecule type" value="Genomic_DNA"/>
</dbReference>